<keyword evidence="6" id="KW-1185">Reference proteome</keyword>
<dbReference type="Gene3D" id="3.90.226.10">
    <property type="entry name" value="2-enoyl-CoA Hydratase, Chain A, domain 1"/>
    <property type="match status" value="1"/>
</dbReference>
<reference evidence="5" key="1">
    <citation type="submission" date="2021-10" db="EMBL/GenBank/DDBJ databases">
        <title>Streptomyces nigrumlapis sp.nov.,an antimicrobial producing actinobacterium isolated from Black Gobi rocks.</title>
        <authorList>
            <person name="Wen Y."/>
            <person name="Zhang W."/>
            <person name="Liu X.G."/>
        </authorList>
    </citation>
    <scope>NUCLEOTIDE SEQUENCE</scope>
    <source>
        <strain evidence="5">ST13-2-2</strain>
    </source>
</reference>
<name>A0ABY4LYH0_9ACTN</name>
<evidence type="ECO:0000256" key="3">
    <source>
        <dbReference type="ARBA" id="ARBA00023239"/>
    </source>
</evidence>
<dbReference type="Gene3D" id="1.10.12.10">
    <property type="entry name" value="Lyase 2-enoyl-coa Hydratase, Chain A, domain 2"/>
    <property type="match status" value="1"/>
</dbReference>
<dbReference type="Pfam" id="PF00378">
    <property type="entry name" value="ECH_1"/>
    <property type="match status" value="1"/>
</dbReference>
<gene>
    <name evidence="5" type="ORF">K9S39_00220</name>
</gene>
<dbReference type="EMBL" id="CP086322">
    <property type="protein sequence ID" value="UQA90537.1"/>
    <property type="molecule type" value="Genomic_DNA"/>
</dbReference>
<sequence length="264" mass="27429">MSIPETPEAPEAPVVRTERIGSTLLITLDRPEARNAVNASVAAGLSGALDALEADPELRAGVLTGEGGTFSAGMDLKAALHGESPEVAGRGFGGLTEAEPTKPLIAAVEGWAMGGGFELALACDLIVAAEDARFGLPEVKRGLIAAGGGVIRLPKRIPHHLAMELLLTGEPVDGRRAGELGLANRVTATSQVVAEALRLAGRLAENAPLAMAAVKRVVRAADGTPDADAFAFQRKQMETLMASSDVREGMTAFAERRPARWTGR</sequence>
<keyword evidence="2" id="KW-0443">Lipid metabolism</keyword>
<evidence type="ECO:0000313" key="6">
    <source>
        <dbReference type="Proteomes" id="UP000830115"/>
    </source>
</evidence>
<evidence type="ECO:0000313" key="5">
    <source>
        <dbReference type="EMBL" id="UQA90537.1"/>
    </source>
</evidence>
<dbReference type="Proteomes" id="UP000830115">
    <property type="component" value="Chromosome"/>
</dbReference>
<organism evidence="5 6">
    <name type="scientific">Streptomyces halobius</name>
    <dbReference type="NCBI Taxonomy" id="2879846"/>
    <lineage>
        <taxon>Bacteria</taxon>
        <taxon>Bacillati</taxon>
        <taxon>Actinomycetota</taxon>
        <taxon>Actinomycetes</taxon>
        <taxon>Kitasatosporales</taxon>
        <taxon>Streptomycetaceae</taxon>
        <taxon>Streptomyces</taxon>
    </lineage>
</organism>
<dbReference type="CDD" id="cd06558">
    <property type="entry name" value="crotonase-like"/>
    <property type="match status" value="1"/>
</dbReference>
<accession>A0ABY4LYH0</accession>
<comment type="similarity">
    <text evidence="1 4">Belongs to the enoyl-CoA hydratase/isomerase family.</text>
</comment>
<dbReference type="PROSITE" id="PS00166">
    <property type="entry name" value="ENOYL_COA_HYDRATASE"/>
    <property type="match status" value="1"/>
</dbReference>
<dbReference type="InterPro" id="IPR014748">
    <property type="entry name" value="Enoyl-CoA_hydra_C"/>
</dbReference>
<evidence type="ECO:0000256" key="1">
    <source>
        <dbReference type="ARBA" id="ARBA00005254"/>
    </source>
</evidence>
<proteinExistence type="inferred from homology"/>
<dbReference type="PANTHER" id="PTHR11941:SF169">
    <property type="entry name" value="(7AS)-7A-METHYL-1,5-DIOXO-2,3,5,6,7,7A-HEXAHYDRO-1H-INDENE-CARBOXYL-COA HYDROLASE"/>
    <property type="match status" value="1"/>
</dbReference>
<dbReference type="InterPro" id="IPR029045">
    <property type="entry name" value="ClpP/crotonase-like_dom_sf"/>
</dbReference>
<dbReference type="InterPro" id="IPR001753">
    <property type="entry name" value="Enoyl-CoA_hydra/iso"/>
</dbReference>
<evidence type="ECO:0000256" key="2">
    <source>
        <dbReference type="ARBA" id="ARBA00023098"/>
    </source>
</evidence>
<dbReference type="SUPFAM" id="SSF52096">
    <property type="entry name" value="ClpP/crotonase"/>
    <property type="match status" value="1"/>
</dbReference>
<protein>
    <submittedName>
        <fullName evidence="5">Crotonase/enoyl-CoA hydratase family protein</fullName>
    </submittedName>
</protein>
<evidence type="ECO:0000256" key="4">
    <source>
        <dbReference type="RuleBase" id="RU003707"/>
    </source>
</evidence>
<dbReference type="InterPro" id="IPR018376">
    <property type="entry name" value="Enoyl-CoA_hyd/isom_CS"/>
</dbReference>
<dbReference type="PANTHER" id="PTHR11941">
    <property type="entry name" value="ENOYL-COA HYDRATASE-RELATED"/>
    <property type="match status" value="1"/>
</dbReference>
<dbReference type="RefSeq" id="WP_248861278.1">
    <property type="nucleotide sequence ID" value="NZ_CP086322.1"/>
</dbReference>
<dbReference type="NCBIfam" id="NF006100">
    <property type="entry name" value="PRK08252.1"/>
    <property type="match status" value="1"/>
</dbReference>
<keyword evidence="3" id="KW-0456">Lyase</keyword>